<dbReference type="GO" id="GO:0005886">
    <property type="term" value="C:plasma membrane"/>
    <property type="evidence" value="ECO:0007669"/>
    <property type="project" value="UniProtKB-SubCell"/>
</dbReference>
<organism evidence="11 12">
    <name type="scientific">Balneicella halophila</name>
    <dbReference type="NCBI Taxonomy" id="1537566"/>
    <lineage>
        <taxon>Bacteria</taxon>
        <taxon>Pseudomonadati</taxon>
        <taxon>Bacteroidota</taxon>
        <taxon>Bacteroidia</taxon>
        <taxon>Bacteroidales</taxon>
        <taxon>Balneicellaceae</taxon>
        <taxon>Balneicella</taxon>
    </lineage>
</organism>
<feature type="transmembrane region" description="Helical" evidence="9">
    <location>
        <begin position="34"/>
        <end position="52"/>
    </location>
</feature>
<evidence type="ECO:0000256" key="1">
    <source>
        <dbReference type="ARBA" id="ARBA00004651"/>
    </source>
</evidence>
<keyword evidence="3" id="KW-0050">Antiport</keyword>
<keyword evidence="5 9" id="KW-0812">Transmembrane</keyword>
<keyword evidence="4" id="KW-1003">Cell membrane</keyword>
<feature type="transmembrane region" description="Helical" evidence="9">
    <location>
        <begin position="193"/>
        <end position="211"/>
    </location>
</feature>
<evidence type="ECO:0000256" key="9">
    <source>
        <dbReference type="SAM" id="Phobius"/>
    </source>
</evidence>
<feature type="transmembrane region" description="Helical" evidence="9">
    <location>
        <begin position="154"/>
        <end position="173"/>
    </location>
</feature>
<evidence type="ECO:0000313" key="12">
    <source>
        <dbReference type="Proteomes" id="UP000251835"/>
    </source>
</evidence>
<dbReference type="Gene3D" id="1.20.1530.20">
    <property type="match status" value="1"/>
</dbReference>
<dbReference type="GO" id="GO:0015297">
    <property type="term" value="F:antiporter activity"/>
    <property type="evidence" value="ECO:0007669"/>
    <property type="project" value="UniProtKB-KW"/>
</dbReference>
<dbReference type="InterPro" id="IPR038770">
    <property type="entry name" value="Na+/solute_symporter_sf"/>
</dbReference>
<feature type="domain" description="Cation/H+ exchanger transmembrane" evidence="10">
    <location>
        <begin position="18"/>
        <end position="389"/>
    </location>
</feature>
<dbReference type="OrthoDB" id="643057at2"/>
<evidence type="ECO:0000256" key="5">
    <source>
        <dbReference type="ARBA" id="ARBA00022692"/>
    </source>
</evidence>
<keyword evidence="7" id="KW-0406">Ion transport</keyword>
<dbReference type="InterPro" id="IPR006153">
    <property type="entry name" value="Cation/H_exchanger_TM"/>
</dbReference>
<feature type="transmembrane region" description="Helical" evidence="9">
    <location>
        <begin position="220"/>
        <end position="251"/>
    </location>
</feature>
<protein>
    <submittedName>
        <fullName evidence="11">Sodium/proton antiporter (CPA1 family)</fullName>
    </submittedName>
</protein>
<dbReference type="AlphaFoldDB" id="A0A7L4UR54"/>
<evidence type="ECO:0000256" key="6">
    <source>
        <dbReference type="ARBA" id="ARBA00022989"/>
    </source>
</evidence>
<reference evidence="11 12" key="1">
    <citation type="submission" date="2018-05" db="EMBL/GenBank/DDBJ databases">
        <title>Genomic Encyclopedia of Type Strains, Phase IV (KMG-IV): sequencing the most valuable type-strain genomes for metagenomic binning, comparative biology and taxonomic classification.</title>
        <authorList>
            <person name="Goeker M."/>
        </authorList>
    </citation>
    <scope>NUCLEOTIDE SEQUENCE [LARGE SCALE GENOMIC DNA]</scope>
    <source>
        <strain evidence="11 12">DSM 28579</strain>
    </source>
</reference>
<comment type="subcellular location">
    <subcellularLocation>
        <location evidence="1">Cell membrane</location>
        <topology evidence="1">Multi-pass membrane protein</topology>
    </subcellularLocation>
</comment>
<dbReference type="PANTHER" id="PTHR32507:SF0">
    <property type="entry name" value="NA(+)_H(+) ANTIPORTER 2-RELATED"/>
    <property type="match status" value="1"/>
</dbReference>
<evidence type="ECO:0000256" key="4">
    <source>
        <dbReference type="ARBA" id="ARBA00022475"/>
    </source>
</evidence>
<dbReference type="EMBL" id="QENZ01000003">
    <property type="protein sequence ID" value="PVX52255.1"/>
    <property type="molecule type" value="Genomic_DNA"/>
</dbReference>
<feature type="transmembrane region" description="Helical" evidence="9">
    <location>
        <begin position="90"/>
        <end position="113"/>
    </location>
</feature>
<evidence type="ECO:0000256" key="2">
    <source>
        <dbReference type="ARBA" id="ARBA00022448"/>
    </source>
</evidence>
<keyword evidence="8 9" id="KW-0472">Membrane</keyword>
<dbReference type="RefSeq" id="WP_116495796.1">
    <property type="nucleotide sequence ID" value="NZ_QENZ01000003.1"/>
</dbReference>
<comment type="caution">
    <text evidence="11">The sequence shown here is derived from an EMBL/GenBank/DDBJ whole genome shotgun (WGS) entry which is preliminary data.</text>
</comment>
<proteinExistence type="predicted"/>
<keyword evidence="2" id="KW-0813">Transport</keyword>
<dbReference type="Proteomes" id="UP000251835">
    <property type="component" value="Unassembled WGS sequence"/>
</dbReference>
<feature type="transmembrane region" description="Helical" evidence="9">
    <location>
        <begin position="119"/>
        <end position="142"/>
    </location>
</feature>
<feature type="transmembrane region" description="Helical" evidence="9">
    <location>
        <begin position="58"/>
        <end position="78"/>
    </location>
</feature>
<dbReference type="Pfam" id="PF00999">
    <property type="entry name" value="Na_H_Exchanger"/>
    <property type="match status" value="1"/>
</dbReference>
<feature type="transmembrane region" description="Helical" evidence="9">
    <location>
        <begin position="292"/>
        <end position="322"/>
    </location>
</feature>
<dbReference type="GO" id="GO:1902600">
    <property type="term" value="P:proton transmembrane transport"/>
    <property type="evidence" value="ECO:0007669"/>
    <property type="project" value="InterPro"/>
</dbReference>
<feature type="transmembrane region" description="Helical" evidence="9">
    <location>
        <begin position="370"/>
        <end position="388"/>
    </location>
</feature>
<feature type="transmembrane region" description="Helical" evidence="9">
    <location>
        <begin position="6"/>
        <end position="22"/>
    </location>
</feature>
<name>A0A7L4UR54_BALHA</name>
<evidence type="ECO:0000256" key="7">
    <source>
        <dbReference type="ARBA" id="ARBA00023065"/>
    </source>
</evidence>
<evidence type="ECO:0000259" key="10">
    <source>
        <dbReference type="Pfam" id="PF00999"/>
    </source>
</evidence>
<keyword evidence="12" id="KW-1185">Reference proteome</keyword>
<evidence type="ECO:0000313" key="11">
    <source>
        <dbReference type="EMBL" id="PVX52255.1"/>
    </source>
</evidence>
<accession>A0A7L4UR54</accession>
<evidence type="ECO:0000256" key="8">
    <source>
        <dbReference type="ARBA" id="ARBA00023136"/>
    </source>
</evidence>
<evidence type="ECO:0000256" key="3">
    <source>
        <dbReference type="ARBA" id="ARBA00022449"/>
    </source>
</evidence>
<sequence>MHGSDYYIIIVASLIVIASYFFNGISKRTGIPSVLLLIALGIILKYVAPILGLSNFDVMPYLGILGTVGLILIVLEAALDLKIRKNKKKLITNSFLVALLGIVINAVFLAFLIQWVVGGITFSVGLIYAIPISIMSSAIVIPSVADLEDEKKEFMIYESTFSDILGIMIFYAARDNINATSFAEASWSIGSNLVLTLIVSVVASYLILLIFHRLKGEVKLFLLIAILMLFTSVGKLFHLSTLLLILIFGLMLRNQFLLPKFIRKQIENDDFVEVFSNFNLITLESSFILRTFFFVVFGFSITLASIFTAQVWIISLFALLLLYGSRFMLLRIFVSKDVIPELYISPRGLISILLFFSIPEEYALFDFETGTLLFMIIATSLIMAGALIKYKKGPKAPDVEKDDIAVSPVVDESPLPSPDEIEKTE</sequence>
<dbReference type="PANTHER" id="PTHR32507">
    <property type="entry name" value="NA(+)/H(+) ANTIPORTER 1"/>
    <property type="match status" value="1"/>
</dbReference>
<keyword evidence="6 9" id="KW-1133">Transmembrane helix</keyword>
<gene>
    <name evidence="11" type="ORF">C7377_0562</name>
</gene>